<dbReference type="AlphaFoldDB" id="A0A6A6QM06"/>
<keyword evidence="3" id="KW-1185">Reference proteome</keyword>
<dbReference type="OrthoDB" id="5076485at2759"/>
<feature type="chain" id="PRO_5025556927" evidence="1">
    <location>
        <begin position="17"/>
        <end position="125"/>
    </location>
</feature>
<sequence>MAFLFIVLIFVALCTAWVDEFPIIAPSTVHAGTSFDVTISDTSVYNDATTWVESLRIYLAASAEDKLSADFYDSDCTLIKAITVCDPSITVYDQYVQISNTTFKVNIPANIGPSGPHYVLKSQLI</sequence>
<gene>
    <name evidence="2" type="ORF">BU16DRAFT_563356</name>
</gene>
<evidence type="ECO:0000313" key="2">
    <source>
        <dbReference type="EMBL" id="KAF2493179.1"/>
    </source>
</evidence>
<reference evidence="2" key="1">
    <citation type="journal article" date="2020" name="Stud. Mycol.">
        <title>101 Dothideomycetes genomes: a test case for predicting lifestyles and emergence of pathogens.</title>
        <authorList>
            <person name="Haridas S."/>
            <person name="Albert R."/>
            <person name="Binder M."/>
            <person name="Bloem J."/>
            <person name="Labutti K."/>
            <person name="Salamov A."/>
            <person name="Andreopoulos B."/>
            <person name="Baker S."/>
            <person name="Barry K."/>
            <person name="Bills G."/>
            <person name="Bluhm B."/>
            <person name="Cannon C."/>
            <person name="Castanera R."/>
            <person name="Culley D."/>
            <person name="Daum C."/>
            <person name="Ezra D."/>
            <person name="Gonzalez J."/>
            <person name="Henrissat B."/>
            <person name="Kuo A."/>
            <person name="Liang C."/>
            <person name="Lipzen A."/>
            <person name="Lutzoni F."/>
            <person name="Magnuson J."/>
            <person name="Mondo S."/>
            <person name="Nolan M."/>
            <person name="Ohm R."/>
            <person name="Pangilinan J."/>
            <person name="Park H.-J."/>
            <person name="Ramirez L."/>
            <person name="Alfaro M."/>
            <person name="Sun H."/>
            <person name="Tritt A."/>
            <person name="Yoshinaga Y."/>
            <person name="Zwiers L.-H."/>
            <person name="Turgeon B."/>
            <person name="Goodwin S."/>
            <person name="Spatafora J."/>
            <person name="Crous P."/>
            <person name="Grigoriev I."/>
        </authorList>
    </citation>
    <scope>NUCLEOTIDE SEQUENCE</scope>
    <source>
        <strain evidence="2">CBS 269.34</strain>
    </source>
</reference>
<evidence type="ECO:0000256" key="1">
    <source>
        <dbReference type="SAM" id="SignalP"/>
    </source>
</evidence>
<protein>
    <submittedName>
        <fullName evidence="2">Uncharacterized protein</fullName>
    </submittedName>
</protein>
<evidence type="ECO:0000313" key="3">
    <source>
        <dbReference type="Proteomes" id="UP000799750"/>
    </source>
</evidence>
<feature type="signal peptide" evidence="1">
    <location>
        <begin position="1"/>
        <end position="16"/>
    </location>
</feature>
<dbReference type="EMBL" id="MU004192">
    <property type="protein sequence ID" value="KAF2493179.1"/>
    <property type="molecule type" value="Genomic_DNA"/>
</dbReference>
<name>A0A6A6QM06_9PEZI</name>
<dbReference type="Proteomes" id="UP000799750">
    <property type="component" value="Unassembled WGS sequence"/>
</dbReference>
<organism evidence="2 3">
    <name type="scientific">Lophium mytilinum</name>
    <dbReference type="NCBI Taxonomy" id="390894"/>
    <lineage>
        <taxon>Eukaryota</taxon>
        <taxon>Fungi</taxon>
        <taxon>Dikarya</taxon>
        <taxon>Ascomycota</taxon>
        <taxon>Pezizomycotina</taxon>
        <taxon>Dothideomycetes</taxon>
        <taxon>Pleosporomycetidae</taxon>
        <taxon>Mytilinidiales</taxon>
        <taxon>Mytilinidiaceae</taxon>
        <taxon>Lophium</taxon>
    </lineage>
</organism>
<proteinExistence type="predicted"/>
<keyword evidence="1" id="KW-0732">Signal</keyword>
<accession>A0A6A6QM06</accession>